<sequence length="217" mass="22470">MTDPFVATPSWLPEAAAEAMAPWQHPHGATGVGLRPAAPIGELRAGGPPHPAHPSEPDDLPPSAPRVLELDLLGELAPFAGASDVTDLFVNSERGLWIDRGAGAVHEPAWAAAEAEVRALAVRLVARGGRHLDEASPAVDVRLGSGIRVHAVLPPISTAGTLLSVRIPRAAGRSLDGLAGLGMLDEAQLGRVRRAVAQRENLLITGAGGTGNTTWSR</sequence>
<feature type="compositionally biased region" description="Pro residues" evidence="2">
    <location>
        <begin position="48"/>
        <end position="64"/>
    </location>
</feature>
<evidence type="ECO:0000256" key="1">
    <source>
        <dbReference type="ARBA" id="ARBA00006611"/>
    </source>
</evidence>
<dbReference type="SUPFAM" id="SSF52540">
    <property type="entry name" value="P-loop containing nucleoside triphosphate hydrolases"/>
    <property type="match status" value="1"/>
</dbReference>
<name>A0ABY4ANX4_9MICO</name>
<keyword evidence="4" id="KW-1185">Reference proteome</keyword>
<dbReference type="InterPro" id="IPR050921">
    <property type="entry name" value="T4SS_GSP_E_ATPase"/>
</dbReference>
<dbReference type="PANTHER" id="PTHR30486">
    <property type="entry name" value="TWITCHING MOTILITY PROTEIN PILT"/>
    <property type="match status" value="1"/>
</dbReference>
<evidence type="ECO:0000313" key="3">
    <source>
        <dbReference type="EMBL" id="UOE24823.1"/>
    </source>
</evidence>
<dbReference type="Gene3D" id="3.30.450.90">
    <property type="match status" value="1"/>
</dbReference>
<dbReference type="Proteomes" id="UP000831304">
    <property type="component" value="Chromosome"/>
</dbReference>
<dbReference type="RefSeq" id="WP_243567738.1">
    <property type="nucleotide sequence ID" value="NZ_BAAARD010000008.1"/>
</dbReference>
<evidence type="ECO:0000256" key="2">
    <source>
        <dbReference type="SAM" id="MobiDB-lite"/>
    </source>
</evidence>
<gene>
    <name evidence="3" type="primary">tadA</name>
    <name evidence="3" type="ORF">MTP13_10650</name>
</gene>
<dbReference type="PANTHER" id="PTHR30486:SF6">
    <property type="entry name" value="TYPE IV PILUS RETRACTATION ATPASE PILT"/>
    <property type="match status" value="1"/>
</dbReference>
<organism evidence="3 4">
    <name type="scientific">Agromyces soli</name>
    <dbReference type="NCBI Taxonomy" id="659012"/>
    <lineage>
        <taxon>Bacteria</taxon>
        <taxon>Bacillati</taxon>
        <taxon>Actinomycetota</taxon>
        <taxon>Actinomycetes</taxon>
        <taxon>Micrococcales</taxon>
        <taxon>Microbacteriaceae</taxon>
        <taxon>Agromyces</taxon>
    </lineage>
</organism>
<reference evidence="3 4" key="1">
    <citation type="submission" date="2022-03" db="EMBL/GenBank/DDBJ databases">
        <title>Agromyces sp. isolated from the gut of P. brevitarsis seulensis larvae.</title>
        <authorList>
            <person name="Won M."/>
            <person name="Kwon S.-W."/>
        </authorList>
    </citation>
    <scope>NUCLEOTIDE SEQUENCE [LARGE SCALE GENOMIC DNA]</scope>
    <source>
        <strain evidence="3 4">KACC 16215</strain>
    </source>
</reference>
<comment type="similarity">
    <text evidence="1">Belongs to the GSP E family.</text>
</comment>
<protein>
    <submittedName>
        <fullName evidence="3">Flp pilus assembly complex ATPase component TadA</fullName>
    </submittedName>
</protein>
<accession>A0ABY4ANX4</accession>
<dbReference type="EMBL" id="CP094533">
    <property type="protein sequence ID" value="UOE24823.1"/>
    <property type="molecule type" value="Genomic_DNA"/>
</dbReference>
<proteinExistence type="inferred from homology"/>
<feature type="region of interest" description="Disordered" evidence="2">
    <location>
        <begin position="18"/>
        <end position="64"/>
    </location>
</feature>
<evidence type="ECO:0000313" key="4">
    <source>
        <dbReference type="Proteomes" id="UP000831304"/>
    </source>
</evidence>
<dbReference type="InterPro" id="IPR027417">
    <property type="entry name" value="P-loop_NTPase"/>
</dbReference>